<comment type="caution">
    <text evidence="2">The sequence shown here is derived from an EMBL/GenBank/DDBJ whole genome shotgun (WGS) entry which is preliminary data.</text>
</comment>
<keyword evidence="3" id="KW-1185">Reference proteome</keyword>
<evidence type="ECO:0000256" key="1">
    <source>
        <dbReference type="SAM" id="MobiDB-lite"/>
    </source>
</evidence>
<dbReference type="Proteomes" id="UP001642540">
    <property type="component" value="Unassembled WGS sequence"/>
</dbReference>
<reference evidence="2 3" key="1">
    <citation type="submission" date="2024-08" db="EMBL/GenBank/DDBJ databases">
        <authorList>
            <person name="Cucini C."/>
            <person name="Frati F."/>
        </authorList>
    </citation>
    <scope>NUCLEOTIDE SEQUENCE [LARGE SCALE GENOMIC DNA]</scope>
</reference>
<accession>A0ABP1R860</accession>
<name>A0ABP1R860_9HEXA</name>
<organism evidence="2 3">
    <name type="scientific">Orchesella dallaii</name>
    <dbReference type="NCBI Taxonomy" id="48710"/>
    <lineage>
        <taxon>Eukaryota</taxon>
        <taxon>Metazoa</taxon>
        <taxon>Ecdysozoa</taxon>
        <taxon>Arthropoda</taxon>
        <taxon>Hexapoda</taxon>
        <taxon>Collembola</taxon>
        <taxon>Entomobryomorpha</taxon>
        <taxon>Entomobryoidea</taxon>
        <taxon>Orchesellidae</taxon>
        <taxon>Orchesellinae</taxon>
        <taxon>Orchesella</taxon>
    </lineage>
</organism>
<evidence type="ECO:0000313" key="2">
    <source>
        <dbReference type="EMBL" id="CAL8118595.1"/>
    </source>
</evidence>
<evidence type="ECO:0000313" key="3">
    <source>
        <dbReference type="Proteomes" id="UP001642540"/>
    </source>
</evidence>
<feature type="region of interest" description="Disordered" evidence="1">
    <location>
        <begin position="1"/>
        <end position="20"/>
    </location>
</feature>
<feature type="region of interest" description="Disordered" evidence="1">
    <location>
        <begin position="119"/>
        <end position="153"/>
    </location>
</feature>
<evidence type="ECO:0008006" key="4">
    <source>
        <dbReference type="Google" id="ProtNLM"/>
    </source>
</evidence>
<sequence length="300" mass="33305">MPASRVKRSTFNGIKGTGTHDTINHSHGAQYILAWSNESSESKLQVRSETIIIIIMTRSGYRRRAAVKKALWKSGRLNPDSEHADAAQEMCAIDGLLALGCSNVNPLVEETNQQALEIAPPHSGSDENESDDSNASTEVDLQDSLSHSHSHDDEEELAVVYENIKNTPVRISHHEGLRPRPKKESSLGFEMSIQLKPDDLLLQMCFKFGERCCPECKSSKNVNEMVLCSRCGNLECKICFVEGCRCASGNRSGNCLELSTHDYTGKTVGVFNYVPTKSVLENAVGDIEWDLEYQYFSSEQ</sequence>
<protein>
    <recommendedName>
        <fullName evidence="4">Apoptosis regulatory protein Siva</fullName>
    </recommendedName>
</protein>
<dbReference type="EMBL" id="CAXLJM020000057">
    <property type="protein sequence ID" value="CAL8118595.1"/>
    <property type="molecule type" value="Genomic_DNA"/>
</dbReference>
<gene>
    <name evidence="2" type="ORF">ODALV1_LOCUS18203</name>
</gene>
<proteinExistence type="predicted"/>